<dbReference type="Proteomes" id="UP000277294">
    <property type="component" value="Unassembled WGS sequence"/>
</dbReference>
<dbReference type="OrthoDB" id="9807580at2"/>
<evidence type="ECO:0000313" key="2">
    <source>
        <dbReference type="EMBL" id="VCU72016.1"/>
    </source>
</evidence>
<dbReference type="InterPro" id="IPR044843">
    <property type="entry name" value="Trans_IPPS_bact-type"/>
</dbReference>
<name>A0A3P4B919_9BURK</name>
<dbReference type="SFLD" id="SFLDG01018">
    <property type="entry name" value="Squalene/Phytoene_Synthase_Lik"/>
    <property type="match status" value="1"/>
</dbReference>
<dbReference type="EMBL" id="UWPJ01000034">
    <property type="protein sequence ID" value="VCU72016.1"/>
    <property type="molecule type" value="Genomic_DNA"/>
</dbReference>
<dbReference type="PANTHER" id="PTHR31480">
    <property type="entry name" value="BIFUNCTIONAL LYCOPENE CYCLASE/PHYTOENE SYNTHASE"/>
    <property type="match status" value="1"/>
</dbReference>
<dbReference type="InterPro" id="IPR002060">
    <property type="entry name" value="Squ/phyt_synthse"/>
</dbReference>
<gene>
    <name evidence="2" type="primary">crtB_1</name>
    <name evidence="2" type="ORF">PIGHUM_04110</name>
</gene>
<proteinExistence type="predicted"/>
<dbReference type="AlphaFoldDB" id="A0A3P4B919"/>
<accession>A0A3P4B919</accession>
<dbReference type="InterPro" id="IPR008949">
    <property type="entry name" value="Isoprenoid_synthase_dom_sf"/>
</dbReference>
<dbReference type="GO" id="GO:0016117">
    <property type="term" value="P:carotenoid biosynthetic process"/>
    <property type="evidence" value="ECO:0007669"/>
    <property type="project" value="InterPro"/>
</dbReference>
<dbReference type="SFLD" id="SFLDS00005">
    <property type="entry name" value="Isoprenoid_Synthase_Type_I"/>
    <property type="match status" value="1"/>
</dbReference>
<dbReference type="InterPro" id="IPR019845">
    <property type="entry name" value="Squalene/phytoene_synthase_CS"/>
</dbReference>
<reference evidence="2 3" key="1">
    <citation type="submission" date="2018-10" db="EMBL/GenBank/DDBJ databases">
        <authorList>
            <person name="Criscuolo A."/>
        </authorList>
    </citation>
    <scope>NUCLEOTIDE SEQUENCE [LARGE SCALE GENOMIC DNA]</scope>
    <source>
        <strain evidence="2">DnA1</strain>
    </source>
</reference>
<dbReference type="SFLD" id="SFLDG01212">
    <property type="entry name" value="Phytoene_synthase_like"/>
    <property type="match status" value="1"/>
</dbReference>
<dbReference type="SUPFAM" id="SSF48576">
    <property type="entry name" value="Terpenoid synthases"/>
    <property type="match status" value="1"/>
</dbReference>
<dbReference type="InterPro" id="IPR033904">
    <property type="entry name" value="Trans_IPPS_HH"/>
</dbReference>
<protein>
    <submittedName>
        <fullName evidence="2">All-trans-phytoene synthase</fullName>
        <ecNumber evidence="2">2.5.1.99</ecNumber>
    </submittedName>
</protein>
<keyword evidence="1 2" id="KW-0808">Transferase</keyword>
<dbReference type="GO" id="GO:0051996">
    <property type="term" value="F:squalene synthase [NAD(P)H] activity"/>
    <property type="evidence" value="ECO:0007669"/>
    <property type="project" value="InterPro"/>
</dbReference>
<dbReference type="RefSeq" id="WP_124081607.1">
    <property type="nucleotide sequence ID" value="NZ_UWPJ01000034.1"/>
</dbReference>
<dbReference type="NCBIfam" id="TIGR03465">
    <property type="entry name" value="HpnD"/>
    <property type="match status" value="1"/>
</dbReference>
<evidence type="ECO:0000256" key="1">
    <source>
        <dbReference type="ARBA" id="ARBA00022679"/>
    </source>
</evidence>
<dbReference type="EC" id="2.5.1.99" evidence="2"/>
<dbReference type="Gene3D" id="1.10.600.10">
    <property type="entry name" value="Farnesyl Diphosphate Synthase"/>
    <property type="match status" value="1"/>
</dbReference>
<evidence type="ECO:0000313" key="3">
    <source>
        <dbReference type="Proteomes" id="UP000277294"/>
    </source>
</evidence>
<sequence>MTPDQYCQEKAAQSGSSFYYSFLFLPPERRRAITALYALCRQLDDTVDEAGEASVARIKLAWWRTEIDKLFQGRPDHPVTQALAPHLQSCGITQDRLLAVVDGMEMDLDQTRYLDYPGLQRYCRLAAGVVGELSAGVFGYQDAQTLQYADRLGLAFQLTNIIRDVGDDARKGRIYLPVNELQQFDVKAADILNGRYSEGFTALMQFQCERARQVYREALDLLPAGDRRAQRPGLMMAAIYYALLGEIEASGYQVLHQRISLTPLRKLWLAWKTYISGGRALWRQIQS</sequence>
<dbReference type="InterPro" id="IPR017828">
    <property type="entry name" value="SQ_synth_HpnD-like"/>
</dbReference>
<keyword evidence="3" id="KW-1185">Reference proteome</keyword>
<dbReference type="CDD" id="cd00683">
    <property type="entry name" value="Trans_IPPS_HH"/>
    <property type="match status" value="1"/>
</dbReference>
<organism evidence="2 3">
    <name type="scientific">Pigmentiphaga humi</name>
    <dbReference type="NCBI Taxonomy" id="2478468"/>
    <lineage>
        <taxon>Bacteria</taxon>
        <taxon>Pseudomonadati</taxon>
        <taxon>Pseudomonadota</taxon>
        <taxon>Betaproteobacteria</taxon>
        <taxon>Burkholderiales</taxon>
        <taxon>Alcaligenaceae</taxon>
        <taxon>Pigmentiphaga</taxon>
    </lineage>
</organism>
<dbReference type="PROSITE" id="PS01045">
    <property type="entry name" value="SQUALEN_PHYTOEN_SYN_2"/>
    <property type="match status" value="1"/>
</dbReference>
<dbReference type="GO" id="GO:0004311">
    <property type="term" value="F:geranylgeranyl diphosphate synthase activity"/>
    <property type="evidence" value="ECO:0007669"/>
    <property type="project" value="InterPro"/>
</dbReference>
<dbReference type="Pfam" id="PF00494">
    <property type="entry name" value="SQS_PSY"/>
    <property type="match status" value="1"/>
</dbReference>